<dbReference type="KEGG" id="dto:TOL2_C07800"/>
<sequence length="94" mass="10401">MSIDEYLEIIREQYNSLVGRLHKSEKLKDAVGIDKIGDIVRAARKTQGLSRQALCDLSGVSYSTLNKIETGSVSVRLDIVIKIVNTLGLNLWIG</sequence>
<proteinExistence type="predicted"/>
<accession>K0NGJ1</accession>
<protein>
    <submittedName>
        <fullName evidence="2">Uncharacterized putative DNA-binding protein</fullName>
    </submittedName>
</protein>
<dbReference type="CDD" id="cd00093">
    <property type="entry name" value="HTH_XRE"/>
    <property type="match status" value="1"/>
</dbReference>
<dbReference type="SMART" id="SM00530">
    <property type="entry name" value="HTH_XRE"/>
    <property type="match status" value="1"/>
</dbReference>
<dbReference type="InterPro" id="IPR001387">
    <property type="entry name" value="Cro/C1-type_HTH"/>
</dbReference>
<dbReference type="OrthoDB" id="6302218at2"/>
<reference evidence="2 3" key="1">
    <citation type="journal article" date="2013" name="Environ. Microbiol.">
        <title>Complete genome, catabolic sub-proteomes and key-metabolites of Desulfobacula toluolica Tol2, a marine, aromatic compound-degrading, sulfate-reducing bacterium.</title>
        <authorList>
            <person name="Wohlbrand L."/>
            <person name="Jacob J.H."/>
            <person name="Kube M."/>
            <person name="Mussmann M."/>
            <person name="Jarling R."/>
            <person name="Beck A."/>
            <person name="Amann R."/>
            <person name="Wilkes H."/>
            <person name="Reinhardt R."/>
            <person name="Rabus R."/>
        </authorList>
    </citation>
    <scope>NUCLEOTIDE SEQUENCE [LARGE SCALE GENOMIC DNA]</scope>
    <source>
        <strain evidence="3">DSM 7467 / Tol2</strain>
    </source>
</reference>
<evidence type="ECO:0000313" key="2">
    <source>
        <dbReference type="EMBL" id="CCK78948.1"/>
    </source>
</evidence>
<dbReference type="GO" id="GO:0003677">
    <property type="term" value="F:DNA binding"/>
    <property type="evidence" value="ECO:0007669"/>
    <property type="project" value="UniProtKB-KW"/>
</dbReference>
<keyword evidence="2" id="KW-0238">DNA-binding</keyword>
<dbReference type="Pfam" id="PF01381">
    <property type="entry name" value="HTH_3"/>
    <property type="match status" value="1"/>
</dbReference>
<dbReference type="Proteomes" id="UP000007347">
    <property type="component" value="Chromosome"/>
</dbReference>
<evidence type="ECO:0000313" key="3">
    <source>
        <dbReference type="Proteomes" id="UP000007347"/>
    </source>
</evidence>
<dbReference type="SUPFAM" id="SSF47413">
    <property type="entry name" value="lambda repressor-like DNA-binding domains"/>
    <property type="match status" value="1"/>
</dbReference>
<keyword evidence="3" id="KW-1185">Reference proteome</keyword>
<dbReference type="PROSITE" id="PS50943">
    <property type="entry name" value="HTH_CROC1"/>
    <property type="match status" value="1"/>
</dbReference>
<dbReference type="EMBL" id="FO203503">
    <property type="protein sequence ID" value="CCK78948.1"/>
    <property type="molecule type" value="Genomic_DNA"/>
</dbReference>
<dbReference type="RefSeq" id="WP_014956300.1">
    <property type="nucleotide sequence ID" value="NC_018645.1"/>
</dbReference>
<dbReference type="InterPro" id="IPR010982">
    <property type="entry name" value="Lambda_DNA-bd_dom_sf"/>
</dbReference>
<dbReference type="STRING" id="651182.TOL2_C07800"/>
<feature type="domain" description="HTH cro/C1-type" evidence="1">
    <location>
        <begin position="40"/>
        <end position="91"/>
    </location>
</feature>
<dbReference type="Gene3D" id="1.10.260.40">
    <property type="entry name" value="lambda repressor-like DNA-binding domains"/>
    <property type="match status" value="1"/>
</dbReference>
<gene>
    <name evidence="2" type="ordered locus">TOL2_C07800</name>
</gene>
<name>K0NGJ1_DESTT</name>
<dbReference type="AlphaFoldDB" id="K0NGJ1"/>
<dbReference type="HOGENOM" id="CLU_2381515_0_0_7"/>
<evidence type="ECO:0000259" key="1">
    <source>
        <dbReference type="PROSITE" id="PS50943"/>
    </source>
</evidence>
<organism evidence="2 3">
    <name type="scientific">Desulfobacula toluolica (strain DSM 7467 / Tol2)</name>
    <dbReference type="NCBI Taxonomy" id="651182"/>
    <lineage>
        <taxon>Bacteria</taxon>
        <taxon>Pseudomonadati</taxon>
        <taxon>Thermodesulfobacteriota</taxon>
        <taxon>Desulfobacteria</taxon>
        <taxon>Desulfobacterales</taxon>
        <taxon>Desulfobacteraceae</taxon>
        <taxon>Desulfobacula</taxon>
    </lineage>
</organism>